<reference evidence="5 6" key="1">
    <citation type="submission" date="2013-03" db="EMBL/GenBank/DDBJ databases">
        <title>The Genome Sequence of Cladophialophora carrionii CBS 160.54.</title>
        <authorList>
            <consortium name="The Broad Institute Genomics Platform"/>
            <person name="Cuomo C."/>
            <person name="de Hoog S."/>
            <person name="Gorbushina A."/>
            <person name="Walker B."/>
            <person name="Young S.K."/>
            <person name="Zeng Q."/>
            <person name="Gargeya S."/>
            <person name="Fitzgerald M."/>
            <person name="Haas B."/>
            <person name="Abouelleil A."/>
            <person name="Allen A.W."/>
            <person name="Alvarado L."/>
            <person name="Arachchi H.M."/>
            <person name="Berlin A.M."/>
            <person name="Chapman S.B."/>
            <person name="Gainer-Dewar J."/>
            <person name="Goldberg J."/>
            <person name="Griggs A."/>
            <person name="Gujja S."/>
            <person name="Hansen M."/>
            <person name="Howarth C."/>
            <person name="Imamovic A."/>
            <person name="Ireland A."/>
            <person name="Larimer J."/>
            <person name="McCowan C."/>
            <person name="Murphy C."/>
            <person name="Pearson M."/>
            <person name="Poon T.W."/>
            <person name="Priest M."/>
            <person name="Roberts A."/>
            <person name="Saif S."/>
            <person name="Shea T."/>
            <person name="Sisk P."/>
            <person name="Sykes S."/>
            <person name="Wortman J."/>
            <person name="Nusbaum C."/>
            <person name="Birren B."/>
        </authorList>
    </citation>
    <scope>NUCLEOTIDE SEQUENCE [LARGE SCALE GENOMIC DNA]</scope>
    <source>
        <strain evidence="5 6">CBS 160.54</strain>
    </source>
</reference>
<feature type="region of interest" description="Disordered" evidence="4">
    <location>
        <begin position="981"/>
        <end position="1012"/>
    </location>
</feature>
<feature type="compositionally biased region" description="Polar residues" evidence="4">
    <location>
        <begin position="312"/>
        <end position="324"/>
    </location>
</feature>
<evidence type="ECO:0008006" key="7">
    <source>
        <dbReference type="Google" id="ProtNLM"/>
    </source>
</evidence>
<feature type="region of interest" description="Disordered" evidence="4">
    <location>
        <begin position="298"/>
        <end position="470"/>
    </location>
</feature>
<dbReference type="SMART" id="SM00368">
    <property type="entry name" value="LRR_RI"/>
    <property type="match status" value="3"/>
</dbReference>
<organism evidence="5 6">
    <name type="scientific">Cladophialophora carrionii CBS 160.54</name>
    <dbReference type="NCBI Taxonomy" id="1279043"/>
    <lineage>
        <taxon>Eukaryota</taxon>
        <taxon>Fungi</taxon>
        <taxon>Dikarya</taxon>
        <taxon>Ascomycota</taxon>
        <taxon>Pezizomycotina</taxon>
        <taxon>Eurotiomycetes</taxon>
        <taxon>Chaetothyriomycetidae</taxon>
        <taxon>Chaetothyriales</taxon>
        <taxon>Herpotrichiellaceae</taxon>
        <taxon>Cladophialophora</taxon>
    </lineage>
</organism>
<feature type="compositionally biased region" description="Polar residues" evidence="4">
    <location>
        <begin position="161"/>
        <end position="186"/>
    </location>
</feature>
<dbReference type="PANTHER" id="PTHR45690">
    <property type="entry name" value="NACHT, LRR AND PYD DOMAINS-CONTAINING PROTEIN 12"/>
    <property type="match status" value="1"/>
</dbReference>
<sequence>MAAATESNLDVDWLLRSKKDLAHLAAERSSRQKESPASTAPHANQPDPKPVQGQPRTGQTPLKESQNGAGQPTIQQPKPAVTVNGKENNVQPTVQKTSPLPAQHTQNHPTRPTLLKGQSTEDSKKGLKPGTPKKEGRRSSWISSFSSKFSSSPTPSRNSSVDVQQANNGLTASPQPSPKVETTNPFEKNKSAKDGQKENKKEDPKPVVTPLTPRRPSVLVAAGKETKLEHPGFLSSALRRLSSSSNANMGKSATNGAVCPRRIMNVDHNRERIKISEFDQNKLKRVAFCVDVEIAGFSSQADEEPEHFNKPPVSSTLKQSVSTSPDKEPTKDSKDARMKEKGEGAALKSPKPPAEEKESLEQPRPEPKPPLPEETKEKETQAAETSASLQGPDPPAAPGTRKKEKKKRSEAERKERKERKRRHAEANGLVPLELTRDDDDSDSIYSSTPPGASTPSKRAPEGGDGRTTDPLRIYKRCCQLRETTVLSRVKEQISKPTATLAEAPGTVAVMDLSGFQMQLPDIVTLGDWLAVVPVRKLVLDNCGLTDEGVRVILSGLSSCKSVEQARQNRRLPKRLSGKQGREQMGVIERLSLKDNQGITNLGWRHIALFMHMSRSLRAIDLSGIQFPKSTDLSRTISTTSSNSSAANGNSTLMDLGSLIIYALSERLGDRLEELVLSGCGLSTTNIRDLVDCAIKCKIRRLGLAASNLGEEGLGHLVRYMKSGHCEGLDLSSNDLHGIAHILAEAATSDCPLFAISLLDCNLTPEDLTSILIPFARLKNLKFIDLSRNMALFNSTPNAVPVFRKLLPKLAPLKRLHLSDVGMTPEQAIAIAEILPDCPSMAHLSILDNAPLVHSMNSKEEGSQEEACAFFASLMTAVRVSETIVAVEIEVPSADSSEVVKALASQVMAYTLRNMERTTLDEVGVKPDDHAEKAPEVLLQLVGDMEGYSETLDRDELAADEDYMIASTGIVKALGVCLDRKDGNSRAHSRNISPTASGSSTPRGPFRQATVSKPRDVSLELCESARKIRRRLQPVLVKEDRAGNHENYRRLFLLDQTLQRMIKRFEDEYPETKVVAASPPMANGMPSPDPSVDASLLSASIDSSGVMKVTDAEGYFPSESPPKDDYALKLSRTSSNTSLAAKAFTDEEGRMHRFGQTIRREVLKPTEMDDHLHGTHASDSDPPHIAALRAKLEELKGEDIRYRVEKEGADNVVRELGINAQELLMLREQDPKGFEAFRESQLAAQINAGLIPRE</sequence>
<keyword evidence="3" id="KW-0677">Repeat</keyword>
<dbReference type="EMBL" id="KB822708">
    <property type="protein sequence ID" value="ETI20307.1"/>
    <property type="molecule type" value="Genomic_DNA"/>
</dbReference>
<feature type="compositionally biased region" description="Low complexity" evidence="4">
    <location>
        <begin position="139"/>
        <end position="160"/>
    </location>
</feature>
<dbReference type="AlphaFoldDB" id="V9D2U0"/>
<proteinExistence type="predicted"/>
<feature type="compositionally biased region" description="Basic and acidic residues" evidence="4">
    <location>
        <begin position="458"/>
        <end position="469"/>
    </location>
</feature>
<evidence type="ECO:0000256" key="2">
    <source>
        <dbReference type="ARBA" id="ARBA00022490"/>
    </source>
</evidence>
<dbReference type="VEuPathDB" id="FungiDB:G647_08341"/>
<feature type="compositionally biased region" description="Polar residues" evidence="4">
    <location>
        <begin position="989"/>
        <end position="1001"/>
    </location>
</feature>
<dbReference type="Proteomes" id="UP000030678">
    <property type="component" value="Unassembled WGS sequence"/>
</dbReference>
<dbReference type="SUPFAM" id="SSF52047">
    <property type="entry name" value="RNI-like"/>
    <property type="match status" value="1"/>
</dbReference>
<feature type="compositionally biased region" description="Polar residues" evidence="4">
    <location>
        <begin position="54"/>
        <end position="76"/>
    </location>
</feature>
<dbReference type="GeneID" id="19986834"/>
<gene>
    <name evidence="5" type="ORF">G647_08341</name>
</gene>
<keyword evidence="2" id="KW-0963">Cytoplasm</keyword>
<feature type="compositionally biased region" description="Basic and acidic residues" evidence="4">
    <location>
        <begin position="187"/>
        <end position="205"/>
    </location>
</feature>
<feature type="compositionally biased region" description="Basic and acidic residues" evidence="4">
    <location>
        <begin position="353"/>
        <end position="381"/>
    </location>
</feature>
<evidence type="ECO:0000313" key="6">
    <source>
        <dbReference type="Proteomes" id="UP000030678"/>
    </source>
</evidence>
<dbReference type="InterPro" id="IPR032675">
    <property type="entry name" value="LRR_dom_sf"/>
</dbReference>
<evidence type="ECO:0000256" key="4">
    <source>
        <dbReference type="SAM" id="MobiDB-lite"/>
    </source>
</evidence>
<evidence type="ECO:0000256" key="3">
    <source>
        <dbReference type="ARBA" id="ARBA00022737"/>
    </source>
</evidence>
<dbReference type="PANTHER" id="PTHR45690:SF19">
    <property type="entry name" value="NACHT, LRR AND PYD DOMAINS-CONTAINING PROTEIN 3"/>
    <property type="match status" value="1"/>
</dbReference>
<dbReference type="InterPro" id="IPR050637">
    <property type="entry name" value="NLRP_innate_immun_reg"/>
</dbReference>
<dbReference type="Gene3D" id="3.80.10.10">
    <property type="entry name" value="Ribonuclease Inhibitor"/>
    <property type="match status" value="2"/>
</dbReference>
<feature type="compositionally biased region" description="Basic and acidic residues" evidence="4">
    <location>
        <begin position="325"/>
        <end position="343"/>
    </location>
</feature>
<dbReference type="OrthoDB" id="8436363at2759"/>
<dbReference type="RefSeq" id="XP_008730875.1">
    <property type="nucleotide sequence ID" value="XM_008732653.1"/>
</dbReference>
<accession>V9D2U0</accession>
<feature type="region of interest" description="Disordered" evidence="4">
    <location>
        <begin position="24"/>
        <end position="217"/>
    </location>
</feature>
<dbReference type="GO" id="GO:0005737">
    <property type="term" value="C:cytoplasm"/>
    <property type="evidence" value="ECO:0007669"/>
    <property type="project" value="UniProtKB-SubCell"/>
</dbReference>
<name>V9D2U0_9EURO</name>
<comment type="subcellular location">
    <subcellularLocation>
        <location evidence="1">Cytoplasm</location>
    </subcellularLocation>
</comment>
<feature type="compositionally biased region" description="Basic and acidic residues" evidence="4">
    <location>
        <begin position="24"/>
        <end position="34"/>
    </location>
</feature>
<evidence type="ECO:0000256" key="1">
    <source>
        <dbReference type="ARBA" id="ARBA00004496"/>
    </source>
</evidence>
<dbReference type="HOGENOM" id="CLU_004016_0_0_1"/>
<feature type="compositionally biased region" description="Polar residues" evidence="4">
    <location>
        <begin position="85"/>
        <end position="118"/>
    </location>
</feature>
<evidence type="ECO:0000313" key="5">
    <source>
        <dbReference type="EMBL" id="ETI20307.1"/>
    </source>
</evidence>
<protein>
    <recommendedName>
        <fullName evidence="7">Cell wall biogenesis protein Mhp1</fullName>
    </recommendedName>
</protein>